<name>A0A158Q524_DRAME</name>
<evidence type="ECO:0000259" key="17">
    <source>
        <dbReference type="PROSITE" id="PS50011"/>
    </source>
</evidence>
<dbReference type="PANTHER" id="PTHR11920">
    <property type="entry name" value="GUANYLYL CYCLASE"/>
    <property type="match status" value="1"/>
</dbReference>
<proteinExistence type="inferred from homology"/>
<dbReference type="InterPro" id="IPR011009">
    <property type="entry name" value="Kinase-like_dom_sf"/>
</dbReference>
<dbReference type="Proteomes" id="UP000038040">
    <property type="component" value="Unplaced"/>
</dbReference>
<dbReference type="OrthoDB" id="302535at2759"/>
<evidence type="ECO:0000256" key="5">
    <source>
        <dbReference type="ARBA" id="ARBA00022741"/>
    </source>
</evidence>
<evidence type="ECO:0000313" key="22">
    <source>
        <dbReference type="WBParaSite" id="DME_0000630701-mRNA-1"/>
    </source>
</evidence>
<keyword evidence="14" id="KW-0175">Coiled coil</keyword>
<evidence type="ECO:0000259" key="18">
    <source>
        <dbReference type="PROSITE" id="PS50125"/>
    </source>
</evidence>
<dbReference type="STRING" id="318479.A0A158Q524"/>
<dbReference type="GO" id="GO:0005524">
    <property type="term" value="F:ATP binding"/>
    <property type="evidence" value="ECO:0007669"/>
    <property type="project" value="InterPro"/>
</dbReference>
<keyword evidence="8" id="KW-0675">Receptor</keyword>
<evidence type="ECO:0000256" key="13">
    <source>
        <dbReference type="RuleBase" id="RU003431"/>
    </source>
</evidence>
<accession>A0A158Q524</accession>
<keyword evidence="9" id="KW-0325">Glycoprotein</keyword>
<dbReference type="GO" id="GO:0004016">
    <property type="term" value="F:adenylate cyclase activity"/>
    <property type="evidence" value="ECO:0007669"/>
    <property type="project" value="TreeGrafter"/>
</dbReference>
<dbReference type="AlphaFoldDB" id="A0A158Q524"/>
<evidence type="ECO:0000313" key="19">
    <source>
        <dbReference type="EMBL" id="VDN51231.1"/>
    </source>
</evidence>
<dbReference type="InterPro" id="IPR028082">
    <property type="entry name" value="Peripla_BP_I"/>
</dbReference>
<keyword evidence="5" id="KW-0547">Nucleotide-binding</keyword>
<keyword evidence="11 13" id="KW-0141">cGMP biosynthesis</keyword>
<dbReference type="CDD" id="cd07302">
    <property type="entry name" value="CHD"/>
    <property type="match status" value="1"/>
</dbReference>
<protein>
    <recommendedName>
        <fullName evidence="3 13">Guanylate cyclase</fullName>
        <ecNumber evidence="3 13">4.6.1.2</ecNumber>
    </recommendedName>
</protein>
<dbReference type="InterPro" id="IPR001828">
    <property type="entry name" value="ANF_lig-bd_rcpt"/>
</dbReference>
<dbReference type="Pfam" id="PF07714">
    <property type="entry name" value="PK_Tyr_Ser-Thr"/>
    <property type="match status" value="1"/>
</dbReference>
<keyword evidence="10 12" id="KW-0456">Lyase</keyword>
<comment type="subcellular location">
    <subcellularLocation>
        <location evidence="2">Membrane</location>
        <topology evidence="2">Single-pass type I membrane protein</topology>
    </subcellularLocation>
</comment>
<dbReference type="InterPro" id="IPR029787">
    <property type="entry name" value="Nucleotide_cyclase"/>
</dbReference>
<dbReference type="InterPro" id="IPR050401">
    <property type="entry name" value="Cyclic_nucleotide_synthase"/>
</dbReference>
<dbReference type="WBParaSite" id="DME_0000630701-mRNA-1">
    <property type="protein sequence ID" value="DME_0000630701-mRNA-1"/>
    <property type="gene ID" value="DME_0000630701"/>
</dbReference>
<evidence type="ECO:0000256" key="14">
    <source>
        <dbReference type="SAM" id="Coils"/>
    </source>
</evidence>
<evidence type="ECO:0000256" key="6">
    <source>
        <dbReference type="ARBA" id="ARBA00022989"/>
    </source>
</evidence>
<dbReference type="Gene3D" id="1.10.510.10">
    <property type="entry name" value="Transferase(Phosphotransferase) domain 1"/>
    <property type="match status" value="1"/>
</dbReference>
<dbReference type="EMBL" id="UYYG01000015">
    <property type="protein sequence ID" value="VDN51231.1"/>
    <property type="molecule type" value="Genomic_DNA"/>
</dbReference>
<comment type="catalytic activity">
    <reaction evidence="1 13">
        <text>GTP = 3',5'-cyclic GMP + diphosphate</text>
        <dbReference type="Rhea" id="RHEA:13665"/>
        <dbReference type="ChEBI" id="CHEBI:33019"/>
        <dbReference type="ChEBI" id="CHEBI:37565"/>
        <dbReference type="ChEBI" id="CHEBI:57746"/>
        <dbReference type="EC" id="4.6.1.2"/>
    </reaction>
</comment>
<dbReference type="PROSITE" id="PS50125">
    <property type="entry name" value="GUANYLATE_CYCLASE_2"/>
    <property type="match status" value="1"/>
</dbReference>
<dbReference type="Gene3D" id="3.40.50.2300">
    <property type="match status" value="2"/>
</dbReference>
<dbReference type="InterPro" id="IPR018297">
    <property type="entry name" value="A/G_cyclase_CS"/>
</dbReference>
<reference evidence="22" key="1">
    <citation type="submission" date="2016-04" db="UniProtKB">
        <authorList>
            <consortium name="WormBaseParasite"/>
        </authorList>
    </citation>
    <scope>IDENTIFICATION</scope>
</reference>
<dbReference type="Proteomes" id="UP000274756">
    <property type="component" value="Unassembled WGS sequence"/>
</dbReference>
<evidence type="ECO:0000256" key="10">
    <source>
        <dbReference type="ARBA" id="ARBA00023239"/>
    </source>
</evidence>
<evidence type="ECO:0000256" key="16">
    <source>
        <dbReference type="SAM" id="SignalP"/>
    </source>
</evidence>
<evidence type="ECO:0000256" key="9">
    <source>
        <dbReference type="ARBA" id="ARBA00023180"/>
    </source>
</evidence>
<feature type="region of interest" description="Disordered" evidence="15">
    <location>
        <begin position="1170"/>
        <end position="1191"/>
    </location>
</feature>
<dbReference type="GO" id="GO:0005886">
    <property type="term" value="C:plasma membrane"/>
    <property type="evidence" value="ECO:0007669"/>
    <property type="project" value="TreeGrafter"/>
</dbReference>
<dbReference type="SUPFAM" id="SSF56112">
    <property type="entry name" value="Protein kinase-like (PK-like)"/>
    <property type="match status" value="1"/>
</dbReference>
<keyword evidence="6" id="KW-1133">Transmembrane helix</keyword>
<keyword evidence="16" id="KW-0732">Signal</keyword>
<feature type="coiled-coil region" evidence="14">
    <location>
        <begin position="865"/>
        <end position="892"/>
    </location>
</feature>
<dbReference type="Gene3D" id="3.30.70.1230">
    <property type="entry name" value="Nucleotide cyclase"/>
    <property type="match status" value="1"/>
</dbReference>
<dbReference type="GO" id="GO:0004383">
    <property type="term" value="F:guanylate cyclase activity"/>
    <property type="evidence" value="ECO:0007669"/>
    <property type="project" value="UniProtKB-EC"/>
</dbReference>
<keyword evidence="4" id="KW-0812">Transmembrane</keyword>
<dbReference type="Gene3D" id="6.10.250.780">
    <property type="match status" value="1"/>
</dbReference>
<dbReference type="InterPro" id="IPR001054">
    <property type="entry name" value="A/G_cyclase"/>
</dbReference>
<dbReference type="SMART" id="SM00044">
    <property type="entry name" value="CYCc"/>
    <property type="match status" value="1"/>
</dbReference>
<organism evidence="20 22">
    <name type="scientific">Dracunculus medinensis</name>
    <name type="common">Guinea worm</name>
    <dbReference type="NCBI Taxonomy" id="318479"/>
    <lineage>
        <taxon>Eukaryota</taxon>
        <taxon>Metazoa</taxon>
        <taxon>Ecdysozoa</taxon>
        <taxon>Nematoda</taxon>
        <taxon>Chromadorea</taxon>
        <taxon>Rhabditida</taxon>
        <taxon>Spirurina</taxon>
        <taxon>Dracunculoidea</taxon>
        <taxon>Dracunculidae</taxon>
        <taxon>Dracunculus</taxon>
    </lineage>
</organism>
<evidence type="ECO:0000256" key="1">
    <source>
        <dbReference type="ARBA" id="ARBA00001436"/>
    </source>
</evidence>
<dbReference type="PROSITE" id="PS50011">
    <property type="entry name" value="PROTEIN_KINASE_DOM"/>
    <property type="match status" value="1"/>
</dbReference>
<dbReference type="GO" id="GO:0035556">
    <property type="term" value="P:intracellular signal transduction"/>
    <property type="evidence" value="ECO:0007669"/>
    <property type="project" value="InterPro"/>
</dbReference>
<dbReference type="SUPFAM" id="SSF53822">
    <property type="entry name" value="Periplasmic binding protein-like I"/>
    <property type="match status" value="1"/>
</dbReference>
<keyword evidence="21" id="KW-1185">Reference proteome</keyword>
<keyword evidence="7" id="KW-0472">Membrane</keyword>
<dbReference type="EC" id="4.6.1.2" evidence="3 13"/>
<dbReference type="PANTHER" id="PTHR11920:SF501">
    <property type="entry name" value="GUANYLATE CYCLASE 32E"/>
    <property type="match status" value="1"/>
</dbReference>
<feature type="chain" id="PRO_5033250240" description="Guanylate cyclase" evidence="16">
    <location>
        <begin position="22"/>
        <end position="1191"/>
    </location>
</feature>
<gene>
    <name evidence="19" type="ORF">DME_LOCUS1204</name>
</gene>
<evidence type="ECO:0000256" key="11">
    <source>
        <dbReference type="ARBA" id="ARBA00023293"/>
    </source>
</evidence>
<dbReference type="SUPFAM" id="SSF55073">
    <property type="entry name" value="Nucleotide cyclase"/>
    <property type="match status" value="1"/>
</dbReference>
<feature type="domain" description="Guanylate cyclase" evidence="18">
    <location>
        <begin position="928"/>
        <end position="1059"/>
    </location>
</feature>
<dbReference type="GO" id="GO:0007168">
    <property type="term" value="P:receptor guanylyl cyclase signaling pathway"/>
    <property type="evidence" value="ECO:0007669"/>
    <property type="project" value="TreeGrafter"/>
</dbReference>
<dbReference type="GO" id="GO:0001653">
    <property type="term" value="F:peptide receptor activity"/>
    <property type="evidence" value="ECO:0007669"/>
    <property type="project" value="TreeGrafter"/>
</dbReference>
<dbReference type="PROSITE" id="PS00452">
    <property type="entry name" value="GUANYLATE_CYCLASE_1"/>
    <property type="match status" value="1"/>
</dbReference>
<evidence type="ECO:0000313" key="21">
    <source>
        <dbReference type="Proteomes" id="UP000274756"/>
    </source>
</evidence>
<dbReference type="Pfam" id="PF00211">
    <property type="entry name" value="Guanylate_cyc"/>
    <property type="match status" value="1"/>
</dbReference>
<dbReference type="Pfam" id="PF01094">
    <property type="entry name" value="ANF_receptor"/>
    <property type="match status" value="1"/>
</dbReference>
<evidence type="ECO:0000256" key="8">
    <source>
        <dbReference type="ARBA" id="ARBA00023170"/>
    </source>
</evidence>
<sequence length="1191" mass="136308">METSCSFVFVICLLILSQINLKCKRCYQNNDNYKLKSNKLCYSKNGSIIGNSEEEKKEKTILISYLPAISQFPKNFFNSLKLMSEFDYLDAHDKDKNYGRLSDCFRTEFEGVHSSVISGALHVAVEEINANPRLLPSYKLAYVYNNTCGDEKLSTKFFMEHWAQGAKAFIGPEIHCRTEATMAAAQNLPLISFKCMDEKVSDKAKYPTFARTVPAQTEITAALISLLKCFNWRKFSISAIDLENSRFSVNERRYMIINISTVAYPFSEVAKSNVAQIISDTFKATRGYLYLTFGNVRLFRRILLEMGELGLMDDGDYVLVYLDPDYNWLNMYHAMNNHFFRNTLVPVSQSWDDMNSQDRKVVNFSKSVLAIIPTPVHLDTPEFIAFWEKANNYLSLFGVLRGEPAFSIKANRFACYLYDAVILYAMALTSVIEETTEEMLLNGYDPILDGRRIISKIIGRVYRSIQGFDMRINNNGDAQGNYTLLSLQKISPVMDKANPNYYPLEYGLTITADFIHDFSENLPIVRFKREMHWQNGHPPLDEPICGFLNEYCQAEKLLNIWKIDPRGIEKVVHCNESSTSLFLVGDSRASLLNYDEFNEKSRSGLCGVALYKGAIVTIEELGYSRKSKEIARATKLEMRIMRQLHHDNVNSFMGIILCNSSVCIVREFCAKSSLMDVLRNRDLKLDYLFIASFGMIYLHESELRVHGNLKSTNCLITSRWTLQVADFGLHELRDGQIWESEEAMWESWLWTAPELLRESECIRAIKGTQKGDVYSFGIILHEMITRQGPFMLIENNELCAKDVVLAVMKSSNYRPSFEGISAANYVIETMSMCWSEAPENRPEFRTTIRHKLKPMFSPIYKRNIMDHMMVMMEKYQNQLEDLVEERTSELHDEKRRTENLLQRMLPISVAQQLLNGKDVVPESFSSVTIYFSDIVGFTAISGQSTPLQVVEFLNKLYTLFDHIIKQYNVYKVETIGDAYMVVSGIPEAQPIEFHAEQIGTMALHLLGAIKNFRIPHRPMEQLKLRIGIHTGPCVAGVVGKTMPRYCLFGDTVNTASRMESYGQALKIHCSEQTHDVLINIEGFELEPRGILQIKGKGLMKTFWLTSRKNADFSMDEDCSMTEQQLAPEIFPRNTARSRLPSWIDDHCSSISLIGKETSLLRRIVERASSRHSSFDTTHQPQNGNDSSRVLL</sequence>
<evidence type="ECO:0000256" key="7">
    <source>
        <dbReference type="ARBA" id="ARBA00023136"/>
    </source>
</evidence>
<dbReference type="InterPro" id="IPR000719">
    <property type="entry name" value="Prot_kinase_dom"/>
</dbReference>
<evidence type="ECO:0000256" key="3">
    <source>
        <dbReference type="ARBA" id="ARBA00012202"/>
    </source>
</evidence>
<evidence type="ECO:0000313" key="20">
    <source>
        <dbReference type="Proteomes" id="UP000038040"/>
    </source>
</evidence>
<reference evidence="19 21" key="2">
    <citation type="submission" date="2018-11" db="EMBL/GenBank/DDBJ databases">
        <authorList>
            <consortium name="Pathogen Informatics"/>
        </authorList>
    </citation>
    <scope>NUCLEOTIDE SEQUENCE [LARGE SCALE GENOMIC DNA]</scope>
</reference>
<evidence type="ECO:0000256" key="15">
    <source>
        <dbReference type="SAM" id="MobiDB-lite"/>
    </source>
</evidence>
<comment type="similarity">
    <text evidence="12">Belongs to the adenylyl cyclase class-4/guanylyl cyclase family.</text>
</comment>
<evidence type="ECO:0000256" key="4">
    <source>
        <dbReference type="ARBA" id="ARBA00022692"/>
    </source>
</evidence>
<evidence type="ECO:0000256" key="2">
    <source>
        <dbReference type="ARBA" id="ARBA00004479"/>
    </source>
</evidence>
<dbReference type="GO" id="GO:0004672">
    <property type="term" value="F:protein kinase activity"/>
    <property type="evidence" value="ECO:0007669"/>
    <property type="project" value="InterPro"/>
</dbReference>
<dbReference type="FunFam" id="3.30.70.1230:FF:000044">
    <property type="entry name" value="Guanylate cyclase"/>
    <property type="match status" value="1"/>
</dbReference>
<feature type="domain" description="Protein kinase" evidence="17">
    <location>
        <begin position="592"/>
        <end position="856"/>
    </location>
</feature>
<dbReference type="InterPro" id="IPR001245">
    <property type="entry name" value="Ser-Thr/Tyr_kinase_cat_dom"/>
</dbReference>
<feature type="signal peptide" evidence="16">
    <location>
        <begin position="1"/>
        <end position="21"/>
    </location>
</feature>
<evidence type="ECO:0000256" key="12">
    <source>
        <dbReference type="RuleBase" id="RU000405"/>
    </source>
</evidence>